<protein>
    <submittedName>
        <fullName evidence="1">Uncharacterized protein</fullName>
    </submittedName>
</protein>
<dbReference type="Proteomes" id="UP000193377">
    <property type="component" value="Unassembled WGS sequence"/>
</dbReference>
<dbReference type="EMBL" id="LNKD01000001">
    <property type="protein sequence ID" value="OSG88652.1"/>
    <property type="molecule type" value="Genomic_DNA"/>
</dbReference>
<name>A0A1X2Z2M1_BIFAD</name>
<evidence type="ECO:0000313" key="1">
    <source>
        <dbReference type="EMBL" id="OSG88652.1"/>
    </source>
</evidence>
<gene>
    <name evidence="1" type="ORF">B0487_1571</name>
</gene>
<dbReference type="AlphaFoldDB" id="A0A1X2Z2M1"/>
<evidence type="ECO:0000313" key="2">
    <source>
        <dbReference type="Proteomes" id="UP000193377"/>
    </source>
</evidence>
<sequence>MTYKTVKDIICSMDRIARERGLKWMDSTMLLYALRWPESEAERILRYGGFEQVEDAYRLMERFDNEPLAEDENPRFTPVAFRLVEGAGSPLELLRRIQRTDCTARQIIREYGILPSEHEPSNGQVERAAETGYFLSAHSTSSYGNLKAWDKVKQTSKEKWREWARLMLEATLNGTEETF</sequence>
<organism evidence="1 2">
    <name type="scientific">Bifidobacterium adolescentis</name>
    <dbReference type="NCBI Taxonomy" id="1680"/>
    <lineage>
        <taxon>Bacteria</taxon>
        <taxon>Bacillati</taxon>
        <taxon>Actinomycetota</taxon>
        <taxon>Actinomycetes</taxon>
        <taxon>Bifidobacteriales</taxon>
        <taxon>Bifidobacteriaceae</taxon>
        <taxon>Bifidobacterium</taxon>
    </lineage>
</organism>
<proteinExistence type="predicted"/>
<comment type="caution">
    <text evidence="1">The sequence shown here is derived from an EMBL/GenBank/DDBJ whole genome shotgun (WGS) entry which is preliminary data.</text>
</comment>
<accession>A0A1X2Z2M1</accession>
<reference evidence="1 2" key="1">
    <citation type="journal article" date="2016" name="Sci. Rep.">
        <title>Evaluation of genetic diversity among strains of the human gut commensal Bifidobacterium adolescentis.</title>
        <authorList>
            <person name="Duranti S."/>
            <person name="Milani C."/>
            <person name="Lugli G.A."/>
            <person name="Mancabelli L."/>
            <person name="Turroni F."/>
            <person name="Ferrario C."/>
            <person name="Mangifesta M."/>
            <person name="Viappiani A."/>
            <person name="Sanchez B."/>
            <person name="Margolles A."/>
            <person name="van Sinderen D."/>
            <person name="Ventura M."/>
        </authorList>
    </citation>
    <scope>NUCLEOTIDE SEQUENCE [LARGE SCALE GENOMIC DNA]</scope>
    <source>
        <strain evidence="1 2">487B</strain>
    </source>
</reference>
<dbReference type="RefSeq" id="WP_143240617.1">
    <property type="nucleotide sequence ID" value="NZ_LNKD01000001.1"/>
</dbReference>